<protein>
    <submittedName>
        <fullName evidence="2">Methyltransferase domain-containing protein</fullName>
    </submittedName>
</protein>
<dbReference type="SUPFAM" id="SSF53335">
    <property type="entry name" value="S-adenosyl-L-methionine-dependent methyltransferases"/>
    <property type="match status" value="1"/>
</dbReference>
<name>A0A9D5JX38_9BACT</name>
<dbReference type="EMBL" id="WJJP01000394">
    <property type="protein sequence ID" value="MBD3325331.1"/>
    <property type="molecule type" value="Genomic_DNA"/>
</dbReference>
<feature type="domain" description="Methyltransferase type 11" evidence="1">
    <location>
        <begin position="57"/>
        <end position="108"/>
    </location>
</feature>
<reference evidence="2" key="1">
    <citation type="submission" date="2019-11" db="EMBL/GenBank/DDBJ databases">
        <title>Microbial mats filling the niche in hypersaline microbial mats.</title>
        <authorList>
            <person name="Wong H.L."/>
            <person name="Macleod F.I."/>
            <person name="White R.A. III"/>
            <person name="Burns B.P."/>
        </authorList>
    </citation>
    <scope>NUCLEOTIDE SEQUENCE</scope>
    <source>
        <strain evidence="2">Rbin_158</strain>
    </source>
</reference>
<dbReference type="Proteomes" id="UP000649604">
    <property type="component" value="Unassembled WGS sequence"/>
</dbReference>
<dbReference type="GO" id="GO:0032259">
    <property type="term" value="P:methylation"/>
    <property type="evidence" value="ECO:0007669"/>
    <property type="project" value="UniProtKB-KW"/>
</dbReference>
<comment type="caution">
    <text evidence="2">The sequence shown here is derived from an EMBL/GenBank/DDBJ whole genome shotgun (WGS) entry which is preliminary data.</text>
</comment>
<keyword evidence="2" id="KW-0808">Transferase</keyword>
<gene>
    <name evidence="2" type="ORF">GF339_12145</name>
</gene>
<organism evidence="2 3">
    <name type="scientific">candidate division KSB3 bacterium</name>
    <dbReference type="NCBI Taxonomy" id="2044937"/>
    <lineage>
        <taxon>Bacteria</taxon>
        <taxon>candidate division KSB3</taxon>
    </lineage>
</organism>
<keyword evidence="2" id="KW-0489">Methyltransferase</keyword>
<proteinExistence type="predicted"/>
<dbReference type="Pfam" id="PF08241">
    <property type="entry name" value="Methyltransf_11"/>
    <property type="match status" value="1"/>
</dbReference>
<dbReference type="Gene3D" id="3.40.50.150">
    <property type="entry name" value="Vaccinia Virus protein VP39"/>
    <property type="match status" value="1"/>
</dbReference>
<sequence length="215" mass="24239">MTKDHDPLRLNLGCGPQPPPQGWVNVDNALGAKFAKIPGFAFINHYLHVFKLQWDPSIVIHDLRTPFPWDDNSVDVIYSSHTLEHLTREEGRVFLSECARILRYHGLIRLLVPDLEVLVTRYRAGEVKADEFIDALVIDYTSAQDGAFRKCLAPFLRAPHKCLYDTPLLSHILGELGVAVTSKAPFESEIDDIRAIESAERTQGVIILEGRKISE</sequence>
<evidence type="ECO:0000313" key="2">
    <source>
        <dbReference type="EMBL" id="MBD3325331.1"/>
    </source>
</evidence>
<evidence type="ECO:0000313" key="3">
    <source>
        <dbReference type="Proteomes" id="UP000649604"/>
    </source>
</evidence>
<accession>A0A9D5JX38</accession>
<dbReference type="AlphaFoldDB" id="A0A9D5JX38"/>
<dbReference type="GO" id="GO:0008757">
    <property type="term" value="F:S-adenosylmethionine-dependent methyltransferase activity"/>
    <property type="evidence" value="ECO:0007669"/>
    <property type="project" value="InterPro"/>
</dbReference>
<dbReference type="InterPro" id="IPR013216">
    <property type="entry name" value="Methyltransf_11"/>
</dbReference>
<evidence type="ECO:0000259" key="1">
    <source>
        <dbReference type="Pfam" id="PF08241"/>
    </source>
</evidence>
<dbReference type="InterPro" id="IPR029063">
    <property type="entry name" value="SAM-dependent_MTases_sf"/>
</dbReference>